<dbReference type="Pfam" id="PF08267">
    <property type="entry name" value="Meth_synt_1"/>
    <property type="match status" value="1"/>
</dbReference>
<evidence type="ECO:0000313" key="17">
    <source>
        <dbReference type="EMBL" id="QKW49076.1"/>
    </source>
</evidence>
<dbReference type="Gene3D" id="3.20.20.210">
    <property type="match status" value="2"/>
</dbReference>
<dbReference type="AlphaFoldDB" id="A0A7H8N3V1"/>
<evidence type="ECO:0000256" key="9">
    <source>
        <dbReference type="ARBA" id="ARBA00022833"/>
    </source>
</evidence>
<evidence type="ECO:0000313" key="18">
    <source>
        <dbReference type="Proteomes" id="UP000509303"/>
    </source>
</evidence>
<feature type="binding site" evidence="12">
    <location>
        <position position="125"/>
    </location>
    <ligand>
        <name>5-methyltetrahydropteroyltri-L-glutamate</name>
        <dbReference type="ChEBI" id="CHEBI:58207"/>
    </ligand>
</feature>
<keyword evidence="18" id="KW-1185">Reference proteome</keyword>
<feature type="binding site" evidence="13">
    <location>
        <position position="741"/>
    </location>
    <ligand>
        <name>Zn(2+)</name>
        <dbReference type="ChEBI" id="CHEBI:29105"/>
        <label>1</label>
        <note>catalytic</note>
    </ligand>
</feature>
<feature type="domain" description="Cobalamin-independent methionine synthase MetE N-terminal" evidence="16">
    <location>
        <begin position="13"/>
        <end position="323"/>
    </location>
</feature>
<dbReference type="Pfam" id="PF01717">
    <property type="entry name" value="Meth_synt_2"/>
    <property type="match status" value="1"/>
</dbReference>
<accession>A0A7H8N3V1</accession>
<evidence type="ECO:0000256" key="10">
    <source>
        <dbReference type="ARBA" id="ARBA00023167"/>
    </source>
</evidence>
<feature type="binding site" evidence="12">
    <location>
        <position position="27"/>
    </location>
    <ligand>
        <name>5-methyltetrahydropteroyltri-L-glutamate</name>
        <dbReference type="ChEBI" id="CHEBI:58207"/>
    </ligand>
</feature>
<evidence type="ECO:0000256" key="3">
    <source>
        <dbReference type="ARBA" id="ARBA00009553"/>
    </source>
</evidence>
<comment type="cofactor">
    <cofactor evidence="11">
        <name>Zn(2+)</name>
        <dbReference type="ChEBI" id="CHEBI:29105"/>
    </cofactor>
    <text evidence="11">Binds 1 zinc ion per subunit.</text>
</comment>
<reference evidence="17 18" key="1">
    <citation type="submission" date="2020-06" db="EMBL/GenBank/DDBJ databases">
        <title>Genome mining for natural products.</title>
        <authorList>
            <person name="Zhang B."/>
            <person name="Shi J."/>
            <person name="Ge H."/>
        </authorList>
    </citation>
    <scope>NUCLEOTIDE SEQUENCE [LARGE SCALE GENOMIC DNA]</scope>
    <source>
        <strain evidence="17 18">NA00687</strain>
    </source>
</reference>
<comment type="caution">
    <text evidence="11">Lacks conserved residue(s) required for the propagation of feature annotation.</text>
</comment>
<gene>
    <name evidence="11 17" type="primary">metE</name>
    <name evidence="17" type="ORF">HUT08_05425</name>
</gene>
<dbReference type="HAMAP" id="MF_00172">
    <property type="entry name" value="Meth_synth"/>
    <property type="match status" value="1"/>
</dbReference>
<feature type="binding site" evidence="13">
    <location>
        <position position="680"/>
    </location>
    <ligand>
        <name>Zn(2+)</name>
        <dbReference type="ChEBI" id="CHEBI:29105"/>
        <label>1</label>
        <note>catalytic</note>
    </ligand>
</feature>
<evidence type="ECO:0000256" key="8">
    <source>
        <dbReference type="ARBA" id="ARBA00022737"/>
    </source>
</evidence>
<evidence type="ECO:0000256" key="7">
    <source>
        <dbReference type="ARBA" id="ARBA00022723"/>
    </source>
</evidence>
<feature type="binding site" evidence="13">
    <location>
        <position position="658"/>
    </location>
    <ligand>
        <name>Zn(2+)</name>
        <dbReference type="ChEBI" id="CHEBI:29105"/>
        <label>2</label>
    </ligand>
</feature>
<keyword evidence="8 11" id="KW-0677">Repeat</keyword>
<feature type="binding site" evidence="11">
    <location>
        <position position="741"/>
    </location>
    <ligand>
        <name>Zn(2+)</name>
        <dbReference type="ChEBI" id="CHEBI:29105"/>
        <note>catalytic</note>
    </ligand>
</feature>
<keyword evidence="4 11" id="KW-0489">Methyltransferase</keyword>
<protein>
    <recommendedName>
        <fullName evidence="11">5-methyltetrahydropteroyltriglutamate--homocysteine methyltransferase</fullName>
        <ecNumber evidence="11">2.1.1.14</ecNumber>
    </recommendedName>
    <alternativeName>
        <fullName evidence="11">Cobalamin-independent methionine synthase</fullName>
    </alternativeName>
    <alternativeName>
        <fullName evidence="11">Methionine synthase, vitamin-B12 independent isozyme</fullName>
    </alternativeName>
</protein>
<feature type="binding site" evidence="11 12">
    <location>
        <begin position="446"/>
        <end position="448"/>
    </location>
    <ligand>
        <name>L-homocysteine</name>
        <dbReference type="ChEBI" id="CHEBI:58199"/>
    </ligand>
</feature>
<dbReference type="EC" id="2.1.1.14" evidence="11"/>
<feature type="active site" description="Proton donor" evidence="11 14">
    <location>
        <position position="709"/>
    </location>
</feature>
<evidence type="ECO:0000256" key="13">
    <source>
        <dbReference type="PIRSR" id="PIRSR000382-2"/>
    </source>
</evidence>
<comment type="cofactor">
    <cofactor evidence="13">
        <name>Zn(2+)</name>
        <dbReference type="ChEBI" id="CHEBI:29105"/>
    </cofactor>
    <text evidence="13">Binds 2 Zn(2+) ions per subunit.</text>
</comment>
<dbReference type="GO" id="GO:0032259">
    <property type="term" value="P:methylation"/>
    <property type="evidence" value="ECO:0007669"/>
    <property type="project" value="UniProtKB-KW"/>
</dbReference>
<feature type="binding site" evidence="11">
    <location>
        <position position="620"/>
    </location>
    <ligand>
        <name>5-methyltetrahydropteroyltri-L-glutamate</name>
        <dbReference type="ChEBI" id="CHEBI:58207"/>
    </ligand>
</feature>
<dbReference type="InterPro" id="IPR038071">
    <property type="entry name" value="UROD/MetE-like_sf"/>
</dbReference>
<proteinExistence type="inferred from homology"/>
<evidence type="ECO:0000256" key="12">
    <source>
        <dbReference type="PIRSR" id="PIRSR000382-1"/>
    </source>
</evidence>
<dbReference type="CDD" id="cd03312">
    <property type="entry name" value="CIMS_N_terminal_like"/>
    <property type="match status" value="1"/>
</dbReference>
<evidence type="ECO:0000259" key="15">
    <source>
        <dbReference type="Pfam" id="PF01717"/>
    </source>
</evidence>
<comment type="similarity">
    <text evidence="3 11">Belongs to the vitamin-B12 independent methionine synthase family.</text>
</comment>
<keyword evidence="6 11" id="KW-0808">Transferase</keyword>
<dbReference type="GO" id="GO:0003871">
    <property type="term" value="F:5-methyltetrahydropteroyltriglutamate-homocysteine S-methyltransferase activity"/>
    <property type="evidence" value="ECO:0007669"/>
    <property type="project" value="UniProtKB-UniRule"/>
</dbReference>
<feature type="binding site" evidence="11">
    <location>
        <position position="120"/>
    </location>
    <ligand>
        <name>5-methyltetrahydropteroyltri-L-glutamate</name>
        <dbReference type="ChEBI" id="CHEBI:58207"/>
    </ligand>
</feature>
<feature type="binding site" evidence="11">
    <location>
        <position position="680"/>
    </location>
    <ligand>
        <name>Zn(2+)</name>
        <dbReference type="ChEBI" id="CHEBI:29105"/>
        <note>catalytic</note>
    </ligand>
</feature>
<feature type="binding site" evidence="11 12">
    <location>
        <position position="614"/>
    </location>
    <ligand>
        <name>L-methionine</name>
        <dbReference type="ChEBI" id="CHEBI:57844"/>
    </ligand>
</feature>
<feature type="binding site" evidence="13">
    <location>
        <position position="656"/>
    </location>
    <ligand>
        <name>Zn(2+)</name>
        <dbReference type="ChEBI" id="CHEBI:29105"/>
        <label>1</label>
        <note>catalytic</note>
    </ligand>
</feature>
<feature type="binding site" evidence="11 12">
    <location>
        <position position="614"/>
    </location>
    <ligand>
        <name>L-homocysteine</name>
        <dbReference type="ChEBI" id="CHEBI:58199"/>
    </ligand>
</feature>
<dbReference type="UniPathway" id="UPA00051">
    <property type="reaction ID" value="UER00082"/>
</dbReference>
<evidence type="ECO:0000256" key="4">
    <source>
        <dbReference type="ARBA" id="ARBA00022603"/>
    </source>
</evidence>
<sequence length="776" mass="83391">MTTTSASAAHRATVYGYPRQGPNRELKKAVEGYWRGRVDAATLRETAAGLRREVWRQLADAGLHEVPTGDFSYYDHVLDTSVMVGAVPDRHRAAVAADALDGYFAMARGTQDSAPLEMTKWFDTNYHYLVPELGPDTVFAADSTKQVAEASEAMALGLAARPVLLGPVSYLLLAKPAPDVAADFAPLTLLDRLLPVYAEVLADLRAAGARWVQLDEPALVQDRTPAELNAAARAYRDLGALTDRPRLLVASYFDRLGEALPVLAAAPVEGLALDFTGPAAANLAGLAAVGGLLGKRLVAGVVDGRNVWINDLEKSLATLGTLLGLADRVDVAASCSLLHVPLDATAERDIDPQVARWLAFARQKVDEVVTLARALAHGTEAVAPQLAANRAGLASRAGSALTRDPAVRARTAAVTDADARRGQPYAERAAAQRAHLRLPLLPTTTIGSFPQTSELRAARADLRAGRVDAAAYEARVEAEIRAVIDFQERAGLDVLVHGEPERNDMVQYFAEQLSGYLATQHGWVQSYGTRYVRPPVLAGDVARPGPMTVRWTRYAQARTERPVKGMLTGPVTMLAWSFVRDDQPLAETARQVALALRDEVGDLEAAGTSVIQVDEPALRETLPLRAADRAAYLAWATEAFRLATSGVRPKTQVHTHMCYAEFGDILSAIDALDADVISLEAARSHMRVADELAAAGYPREVGPGVYDIHSPRVPEVAEVVGLLRAGLVAVPADRLWVNPDCGLKTRGWPETRRSLEHLVAAAREVRAELPGAAARP</sequence>
<evidence type="ECO:0000256" key="5">
    <source>
        <dbReference type="ARBA" id="ARBA00022605"/>
    </source>
</evidence>
<feature type="binding site" evidence="11">
    <location>
        <position position="499"/>
    </location>
    <ligand>
        <name>L-homocysteine</name>
        <dbReference type="ChEBI" id="CHEBI:58199"/>
    </ligand>
</feature>
<dbReference type="GO" id="GO:0009086">
    <property type="term" value="P:methionine biosynthetic process"/>
    <property type="evidence" value="ECO:0007669"/>
    <property type="project" value="UniProtKB-UniRule"/>
</dbReference>
<evidence type="ECO:0000259" key="16">
    <source>
        <dbReference type="Pfam" id="PF08267"/>
    </source>
</evidence>
<dbReference type="InterPro" id="IPR006276">
    <property type="entry name" value="Cobalamin-indep_Met_synthase"/>
</dbReference>
<dbReference type="SUPFAM" id="SSF51726">
    <property type="entry name" value="UROD/MetE-like"/>
    <property type="match status" value="2"/>
</dbReference>
<keyword evidence="5 11" id="KW-0028">Amino-acid biosynthesis</keyword>
<organism evidence="17 18">
    <name type="scientific">Streptomyces buecherae</name>
    <dbReference type="NCBI Taxonomy" id="2763006"/>
    <lineage>
        <taxon>Bacteria</taxon>
        <taxon>Bacillati</taxon>
        <taxon>Actinomycetota</taxon>
        <taxon>Actinomycetes</taxon>
        <taxon>Kitasatosporales</taxon>
        <taxon>Streptomycetaceae</taxon>
        <taxon>Streptomyces</taxon>
    </lineage>
</organism>
<dbReference type="PANTHER" id="PTHR30519">
    <property type="entry name" value="5-METHYLTETRAHYDROPTEROYLTRIGLUTAMATE--HOMOCYSTEINE METHYLTRANSFERASE"/>
    <property type="match status" value="1"/>
</dbReference>
<dbReference type="NCBIfam" id="NF003556">
    <property type="entry name" value="PRK05222.1"/>
    <property type="match status" value="1"/>
</dbReference>
<feature type="binding site" evidence="11 12">
    <location>
        <position position="499"/>
    </location>
    <ligand>
        <name>L-methionine</name>
        <dbReference type="ChEBI" id="CHEBI:57844"/>
    </ligand>
</feature>
<evidence type="ECO:0000256" key="11">
    <source>
        <dbReference type="HAMAP-Rule" id="MF_00172"/>
    </source>
</evidence>
<feature type="domain" description="Cobalamin-independent methionine synthase MetE C-terminal/archaeal" evidence="15">
    <location>
        <begin position="441"/>
        <end position="763"/>
    </location>
</feature>
<feature type="binding site" evidence="11">
    <location>
        <position position="658"/>
    </location>
    <ligand>
        <name>Zn(2+)</name>
        <dbReference type="ChEBI" id="CHEBI:29105"/>
        <note>catalytic</note>
    </ligand>
</feature>
<comment type="function">
    <text evidence="1 11">Catalyzes the transfer of a methyl group from 5-methyltetrahydrofolate to homocysteine resulting in methionine formation.</text>
</comment>
<feature type="binding site" evidence="11 12">
    <location>
        <position position="576"/>
    </location>
    <ligand>
        <name>5-methyltetrahydropteroyltri-L-glutamate</name>
        <dbReference type="ChEBI" id="CHEBI:58207"/>
    </ligand>
</feature>
<dbReference type="InterPro" id="IPR002629">
    <property type="entry name" value="Met_Synth_C/arc"/>
</dbReference>
<dbReference type="InterPro" id="IPR013215">
    <property type="entry name" value="Cbl-indep_Met_Synth_N"/>
</dbReference>
<comment type="pathway">
    <text evidence="2 11">Amino-acid biosynthesis; L-methionine biosynthesis via de novo pathway; L-methionine from L-homocysteine (MetE route): step 1/1.</text>
</comment>
<dbReference type="NCBIfam" id="TIGR01371">
    <property type="entry name" value="met_syn_B12ind"/>
    <property type="match status" value="1"/>
</dbReference>
<dbReference type="PIRSF" id="PIRSF000382">
    <property type="entry name" value="MeTrfase_B12_ind"/>
    <property type="match status" value="1"/>
</dbReference>
<keyword evidence="10 11" id="KW-0486">Methionine biosynthesis</keyword>
<feature type="binding site" evidence="11 12">
    <location>
        <begin position="446"/>
        <end position="448"/>
    </location>
    <ligand>
        <name>L-methionine</name>
        <dbReference type="ChEBI" id="CHEBI:57844"/>
    </ligand>
</feature>
<evidence type="ECO:0000256" key="14">
    <source>
        <dbReference type="PIRSR" id="PIRSR000382-3"/>
    </source>
</evidence>
<feature type="binding site" evidence="11">
    <location>
        <position position="656"/>
    </location>
    <ligand>
        <name>Zn(2+)</name>
        <dbReference type="ChEBI" id="CHEBI:29105"/>
        <note>catalytic</note>
    </ligand>
</feature>
<feature type="binding site" evidence="11">
    <location>
        <begin position="24"/>
        <end position="27"/>
    </location>
    <ligand>
        <name>5-methyltetrahydropteroyltri-L-glutamate</name>
        <dbReference type="ChEBI" id="CHEBI:58207"/>
    </ligand>
</feature>
<name>A0A7H8N3V1_9ACTN</name>
<evidence type="ECO:0000256" key="6">
    <source>
        <dbReference type="ARBA" id="ARBA00022679"/>
    </source>
</evidence>
<dbReference type="CDD" id="cd03311">
    <property type="entry name" value="CIMS_C_terminal_like"/>
    <property type="match status" value="1"/>
</dbReference>
<comment type="catalytic activity">
    <reaction evidence="11">
        <text>5-methyltetrahydropteroyltri-L-glutamate + L-homocysteine = tetrahydropteroyltri-L-glutamate + L-methionine</text>
        <dbReference type="Rhea" id="RHEA:21196"/>
        <dbReference type="ChEBI" id="CHEBI:57844"/>
        <dbReference type="ChEBI" id="CHEBI:58140"/>
        <dbReference type="ChEBI" id="CHEBI:58199"/>
        <dbReference type="ChEBI" id="CHEBI:58207"/>
        <dbReference type="EC" id="2.1.1.14"/>
    </reaction>
</comment>
<keyword evidence="9 11" id="KW-0862">Zinc</keyword>
<dbReference type="GO" id="GO:0008270">
    <property type="term" value="F:zinc ion binding"/>
    <property type="evidence" value="ECO:0007669"/>
    <property type="project" value="InterPro"/>
</dbReference>
<dbReference type="RefSeq" id="WP_176160808.1">
    <property type="nucleotide sequence ID" value="NZ_CP054929.1"/>
</dbReference>
<dbReference type="Proteomes" id="UP000509303">
    <property type="component" value="Chromosome"/>
</dbReference>
<evidence type="ECO:0000256" key="2">
    <source>
        <dbReference type="ARBA" id="ARBA00004681"/>
    </source>
</evidence>
<dbReference type="EMBL" id="CP054929">
    <property type="protein sequence ID" value="QKW49076.1"/>
    <property type="molecule type" value="Genomic_DNA"/>
</dbReference>
<keyword evidence="7 11" id="KW-0479">Metal-binding</keyword>
<evidence type="ECO:0000256" key="1">
    <source>
        <dbReference type="ARBA" id="ARBA00002777"/>
    </source>
</evidence>